<dbReference type="EMBL" id="MBUA01000012">
    <property type="protein sequence ID" value="MBC6491197.1"/>
    <property type="molecule type" value="Genomic_DNA"/>
</dbReference>
<feature type="transmembrane region" description="Helical" evidence="1">
    <location>
        <begin position="32"/>
        <end position="54"/>
    </location>
</feature>
<proteinExistence type="predicted"/>
<protein>
    <submittedName>
        <fullName evidence="2">Uncharacterized protein</fullName>
    </submittedName>
</protein>
<keyword evidence="1" id="KW-1133">Transmembrane helix</keyword>
<gene>
    <name evidence="2" type="ORF">BC349_09150</name>
</gene>
<organism evidence="2 3">
    <name type="scientific">Flavihumibacter stibioxidans</name>
    <dbReference type="NCBI Taxonomy" id="1834163"/>
    <lineage>
        <taxon>Bacteria</taxon>
        <taxon>Pseudomonadati</taxon>
        <taxon>Bacteroidota</taxon>
        <taxon>Chitinophagia</taxon>
        <taxon>Chitinophagales</taxon>
        <taxon>Chitinophagaceae</taxon>
        <taxon>Flavihumibacter</taxon>
    </lineage>
</organism>
<comment type="caution">
    <text evidence="2">The sequence shown here is derived from an EMBL/GenBank/DDBJ whole genome shotgun (WGS) entry which is preliminary data.</text>
</comment>
<evidence type="ECO:0000313" key="2">
    <source>
        <dbReference type="EMBL" id="MBC6491197.1"/>
    </source>
</evidence>
<accession>A0ABR7M8A1</accession>
<name>A0ABR7M8A1_9BACT</name>
<evidence type="ECO:0000313" key="3">
    <source>
        <dbReference type="Proteomes" id="UP000765802"/>
    </source>
</evidence>
<dbReference type="Proteomes" id="UP000765802">
    <property type="component" value="Unassembled WGS sequence"/>
</dbReference>
<evidence type="ECO:0000256" key="1">
    <source>
        <dbReference type="SAM" id="Phobius"/>
    </source>
</evidence>
<keyword evidence="1" id="KW-0812">Transmembrane</keyword>
<keyword evidence="3" id="KW-1185">Reference proteome</keyword>
<sequence>MFTTSQPFQLYPNQILIFFEQMKKLVKQIFKIVLVTMLLAAAAFGGLLWTGIIWRSPAYYTVASQQEFVVPIMNMQAYDSLGNHPRPYIYQINAGKGSVYVLGIEHTKDIKKSAD</sequence>
<reference evidence="2 3" key="1">
    <citation type="submission" date="2016-07" db="EMBL/GenBank/DDBJ databases">
        <title>Genome analysis of Flavihumibacter stibioxidans YS-17.</title>
        <authorList>
            <person name="Shi K."/>
            <person name="Han Y."/>
            <person name="Wang G."/>
        </authorList>
    </citation>
    <scope>NUCLEOTIDE SEQUENCE [LARGE SCALE GENOMIC DNA]</scope>
    <source>
        <strain evidence="2 3">YS-17</strain>
    </source>
</reference>
<keyword evidence="1" id="KW-0472">Membrane</keyword>